<sequence length="272" mass="30691">MIILDSIQQEERYNFNDEDLNFKLGRLKSGAGNVFSGNLVIPLVTSPIINFELIRNENELPYYVNSVYEDDRKFLSSKNSTNNVKNIEESKIFERMREYQYNQVIEQSSSKISYTRSSNVSASTCKESSKERNVNKDWLIEAPKKAWVWRWWNPKGGNQGFDPSDLLGGNLKGSNQGFDPSSILGGNGSGGPEPKSVPGRGQNQLPKSSSQMTEGAMLTLTQSQWPPDNTIIELELQMSTRVVGMFHVFLYNNLQAVPDEKAKKRDYSSNGK</sequence>
<comment type="caution">
    <text evidence="1">The sequence shown here is derived from an EMBL/GenBank/DDBJ whole genome shotgun (WGS) entry which is preliminary data.</text>
</comment>
<name>A0ACA9KPP1_9GLOM</name>
<organism evidence="1 2">
    <name type="scientific">Dentiscutata heterogama</name>
    <dbReference type="NCBI Taxonomy" id="1316150"/>
    <lineage>
        <taxon>Eukaryota</taxon>
        <taxon>Fungi</taxon>
        <taxon>Fungi incertae sedis</taxon>
        <taxon>Mucoromycota</taxon>
        <taxon>Glomeromycotina</taxon>
        <taxon>Glomeromycetes</taxon>
        <taxon>Diversisporales</taxon>
        <taxon>Gigasporaceae</taxon>
        <taxon>Dentiscutata</taxon>
    </lineage>
</organism>
<proteinExistence type="predicted"/>
<feature type="non-terminal residue" evidence="1">
    <location>
        <position position="272"/>
    </location>
</feature>
<keyword evidence="2" id="KW-1185">Reference proteome</keyword>
<protein>
    <submittedName>
        <fullName evidence="1">11043_t:CDS:1</fullName>
    </submittedName>
</protein>
<evidence type="ECO:0000313" key="1">
    <source>
        <dbReference type="EMBL" id="CAG8485713.1"/>
    </source>
</evidence>
<reference evidence="1" key="1">
    <citation type="submission" date="2021-06" db="EMBL/GenBank/DDBJ databases">
        <authorList>
            <person name="Kallberg Y."/>
            <person name="Tangrot J."/>
            <person name="Rosling A."/>
        </authorList>
    </citation>
    <scope>NUCLEOTIDE SEQUENCE</scope>
    <source>
        <strain evidence="1">IL203A</strain>
    </source>
</reference>
<evidence type="ECO:0000313" key="2">
    <source>
        <dbReference type="Proteomes" id="UP000789702"/>
    </source>
</evidence>
<accession>A0ACA9KPP1</accession>
<gene>
    <name evidence="1" type="ORF">DHETER_LOCUS2331</name>
</gene>
<dbReference type="EMBL" id="CAJVPU010001663">
    <property type="protein sequence ID" value="CAG8485713.1"/>
    <property type="molecule type" value="Genomic_DNA"/>
</dbReference>
<dbReference type="Proteomes" id="UP000789702">
    <property type="component" value="Unassembled WGS sequence"/>
</dbReference>